<proteinExistence type="predicted"/>
<dbReference type="PANTHER" id="PTHR19862">
    <property type="entry name" value="WD REPEAT-CONTAINING PROTEIN 48"/>
    <property type="match status" value="1"/>
</dbReference>
<dbReference type="NCBIfam" id="TIGR01376">
    <property type="entry name" value="POMP_repeat"/>
    <property type="match status" value="2"/>
</dbReference>
<dbReference type="GO" id="GO:0009279">
    <property type="term" value="C:cell outer membrane"/>
    <property type="evidence" value="ECO:0007669"/>
    <property type="project" value="UniProtKB-SubCell"/>
</dbReference>
<dbReference type="Pfam" id="PF02415">
    <property type="entry name" value="Chlam_PMP"/>
    <property type="match status" value="4"/>
</dbReference>
<gene>
    <name evidence="9" type="ORF">CEE37_03620</name>
</gene>
<dbReference type="Gene3D" id="2.60.40.3880">
    <property type="match status" value="1"/>
</dbReference>
<organism evidence="9 10">
    <name type="scientific">candidate division LCP-89 bacterium B3_LCP</name>
    <dbReference type="NCBI Taxonomy" id="2012998"/>
    <lineage>
        <taxon>Bacteria</taxon>
        <taxon>Pseudomonadati</taxon>
        <taxon>Bacteria division LCP-89</taxon>
    </lineage>
</organism>
<feature type="domain" description="Right handed beta helix" evidence="8">
    <location>
        <begin position="132"/>
        <end position="235"/>
    </location>
</feature>
<keyword evidence="5" id="KW-0732">Signal</keyword>
<keyword evidence="4" id="KW-0964">Secreted</keyword>
<keyword evidence="6" id="KW-0472">Membrane</keyword>
<evidence type="ECO:0000256" key="7">
    <source>
        <dbReference type="ARBA" id="ARBA00023237"/>
    </source>
</evidence>
<evidence type="ECO:0000313" key="9">
    <source>
        <dbReference type="EMBL" id="TKJ41667.1"/>
    </source>
</evidence>
<dbReference type="SMART" id="SM00710">
    <property type="entry name" value="PbH1"/>
    <property type="match status" value="10"/>
</dbReference>
<reference evidence="9 10" key="1">
    <citation type="submission" date="2017-06" db="EMBL/GenBank/DDBJ databases">
        <title>Novel microbial phyla capable of carbon fixation and sulfur reduction in deep-sea sediments.</title>
        <authorList>
            <person name="Huang J."/>
            <person name="Baker B."/>
            <person name="Wang Y."/>
        </authorList>
    </citation>
    <scope>NUCLEOTIDE SEQUENCE [LARGE SCALE GENOMIC DNA]</scope>
    <source>
        <strain evidence="9">B3_LCP</strain>
    </source>
</reference>
<dbReference type="InterPro" id="IPR012334">
    <property type="entry name" value="Pectin_lyas_fold"/>
</dbReference>
<dbReference type="EMBL" id="NJBN01000002">
    <property type="protein sequence ID" value="TKJ41667.1"/>
    <property type="molecule type" value="Genomic_DNA"/>
</dbReference>
<comment type="caution">
    <text evidence="9">The sequence shown here is derived from an EMBL/GenBank/DDBJ whole genome shotgun (WGS) entry which is preliminary data.</text>
</comment>
<evidence type="ECO:0000256" key="6">
    <source>
        <dbReference type="ARBA" id="ARBA00023136"/>
    </source>
</evidence>
<evidence type="ECO:0000256" key="1">
    <source>
        <dbReference type="ARBA" id="ARBA00004196"/>
    </source>
</evidence>
<evidence type="ECO:0000256" key="5">
    <source>
        <dbReference type="ARBA" id="ARBA00022729"/>
    </source>
</evidence>
<sequence length="1064" mass="112671">MNAGKHYAFIIAFAVTLIVTAVSAQTIIPGGDVSGTWEAVGSPYLIEGEITVPADSILNIEPGVEVNFQGHYKFNVNGFLEAVGTETDSILFTAADPDTGWHGIRFIGAPDSSHLSYCIVQYGYASGNFPDFSGGGINCSSSNPVIKHCTFRENSAVHAGGGIYCAYSNPVISYCSITENVLELYGAQGGGIAIKYSSNPDINHCTISQNSATNGGGIQISNSYPLISYTTINENAALFGGGVNCGSGGNAIFSHCVISRNTTELMGGGMSVTSTCPTIVNTVFESNYGDGGINFYYPITPYITYSDFYNNENGAFTYLGAPIPELGSLVTVNANGDSCDIFCNIFEDPLFENPNNGNFQITWDNYPYWDETRSPCIDAGDPASPLDPDNTIADIGVFYFDQVSTGTLILGGDVYGNWEASGSPYFVEGEITVPADETLTIGPGVYVIFQGHYKLIVNGYLEAAGAEGDSILFTAADTSEGWHGIRFIEAPDSSHLSYCIIEYGRAFGDSLDHHGGGIMCESSSPVIGHCTISRNSSDENGGGIYCTANESSSCPTIHQCSISGNTAAVFGGGISCDGWMFATEPNISQCDIIGNTATTGGGISLIFYWPTISFCTINNNTATTGSGGGIYSLSSVPFLDHCTFNGNSTGGSGGAIASYWCGDFVADHCVFSENTSGSDGGAVWVDYNTWPSFLNCTISNNSSGENGGGIYVGSMCCLYNFRNTIVSCNQGNGAIYFRNVDVCTITYSDFSDNEFGNFLGGSVPAGLGQLVTVNTNGDSCDAFYNIFLDPCLVNVIQNDFRLQWGSPCIDAGDPDPSYNDPDGTAADIGTFYFDQSMPVRVLLTPFDMPIEIAATGGSFDYYVQVTNIAPLALNVDAWCDVTMPDGSVFGPTLGPVNIDIGSEVTIGRERTQNVPPAAPVGTYTYNAYATAGTDTSMDSFSFIKLGSSGMDWLSGWFNTGESFSTAKDSPVTSSSLPSAYSLGQNYPNPFNPTTVLSFSMRVASLAKLTVFDISGRMVAELVDGWRDEGVHEAVFDGSGLASGVYLYRLIAGEFTDTGKMVLMK</sequence>
<evidence type="ECO:0000256" key="3">
    <source>
        <dbReference type="ARBA" id="ARBA00004613"/>
    </source>
</evidence>
<dbReference type="InterPro" id="IPR026444">
    <property type="entry name" value="Secre_tail"/>
</dbReference>
<dbReference type="Gene3D" id="2.160.20.10">
    <property type="entry name" value="Single-stranded right-handed beta-helix, Pectin lyase-like"/>
    <property type="match status" value="2"/>
</dbReference>
<dbReference type="InterPro" id="IPR011050">
    <property type="entry name" value="Pectin_lyase_fold/virulence"/>
</dbReference>
<evidence type="ECO:0000313" key="10">
    <source>
        <dbReference type="Proteomes" id="UP000319619"/>
    </source>
</evidence>
<evidence type="ECO:0000256" key="2">
    <source>
        <dbReference type="ARBA" id="ARBA00004442"/>
    </source>
</evidence>
<dbReference type="Pfam" id="PF13229">
    <property type="entry name" value="Beta_helix"/>
    <property type="match status" value="1"/>
</dbReference>
<evidence type="ECO:0000256" key="4">
    <source>
        <dbReference type="ARBA" id="ARBA00022525"/>
    </source>
</evidence>
<dbReference type="NCBIfam" id="TIGR04183">
    <property type="entry name" value="Por_Secre_tail"/>
    <property type="match status" value="1"/>
</dbReference>
<dbReference type="InterPro" id="IPR003368">
    <property type="entry name" value="POMP_repeat"/>
</dbReference>
<keyword evidence="7" id="KW-0998">Cell outer membrane</keyword>
<protein>
    <recommendedName>
        <fullName evidence="8">Right handed beta helix domain-containing protein</fullName>
    </recommendedName>
</protein>
<dbReference type="InterPro" id="IPR006626">
    <property type="entry name" value="PbH1"/>
</dbReference>
<dbReference type="PANTHER" id="PTHR19862:SF14">
    <property type="entry name" value="WD REPEAT-CONTAINING PROTEIN 48"/>
    <property type="match status" value="1"/>
</dbReference>
<dbReference type="GO" id="GO:0005576">
    <property type="term" value="C:extracellular region"/>
    <property type="evidence" value="ECO:0007669"/>
    <property type="project" value="UniProtKB-SubCell"/>
</dbReference>
<comment type="subcellular location">
    <subcellularLocation>
        <location evidence="1">Cell envelope</location>
    </subcellularLocation>
    <subcellularLocation>
        <location evidence="2">Cell outer membrane</location>
    </subcellularLocation>
    <subcellularLocation>
        <location evidence="3">Secreted</location>
    </subcellularLocation>
</comment>
<name>A0A532V3V0_UNCL8</name>
<accession>A0A532V3V0</accession>
<dbReference type="InterPro" id="IPR039448">
    <property type="entry name" value="Beta_helix"/>
</dbReference>
<dbReference type="Proteomes" id="UP000319619">
    <property type="component" value="Unassembled WGS sequence"/>
</dbReference>
<dbReference type="GO" id="GO:0000724">
    <property type="term" value="P:double-strand break repair via homologous recombination"/>
    <property type="evidence" value="ECO:0007669"/>
    <property type="project" value="TreeGrafter"/>
</dbReference>
<dbReference type="InterPro" id="IPR051246">
    <property type="entry name" value="WDR48"/>
</dbReference>
<evidence type="ECO:0000259" key="8">
    <source>
        <dbReference type="Pfam" id="PF13229"/>
    </source>
</evidence>
<dbReference type="AlphaFoldDB" id="A0A532V3V0"/>
<dbReference type="SUPFAM" id="SSF51126">
    <property type="entry name" value="Pectin lyase-like"/>
    <property type="match status" value="2"/>
</dbReference>
<dbReference type="GO" id="GO:0043130">
    <property type="term" value="F:ubiquitin binding"/>
    <property type="evidence" value="ECO:0007669"/>
    <property type="project" value="TreeGrafter"/>
</dbReference>